<feature type="binding site" evidence="8">
    <location>
        <position position="170"/>
    </location>
    <ligand>
        <name>ATP</name>
        <dbReference type="ChEBI" id="CHEBI:30616"/>
    </ligand>
</feature>
<evidence type="ECO:0000256" key="5">
    <source>
        <dbReference type="ARBA" id="ARBA00022840"/>
    </source>
</evidence>
<dbReference type="CDD" id="cd06571">
    <property type="entry name" value="Bac_DnaA_C"/>
    <property type="match status" value="1"/>
</dbReference>
<name>A0A0G0Z1V9_UNCKA</name>
<dbReference type="PROSITE" id="PS01008">
    <property type="entry name" value="DNAA"/>
    <property type="match status" value="1"/>
</dbReference>
<feature type="region of interest" description="Domain IV, binds dsDNA" evidence="8">
    <location>
        <begin position="348"/>
        <end position="468"/>
    </location>
</feature>
<comment type="subcellular location">
    <subcellularLocation>
        <location evidence="8">Cytoplasm</location>
    </subcellularLocation>
</comment>
<dbReference type="FunFam" id="3.40.50.300:FF:000668">
    <property type="entry name" value="Chromosomal replication initiator protein DnaA"/>
    <property type="match status" value="1"/>
</dbReference>
<proteinExistence type="inferred from homology"/>
<evidence type="ECO:0000256" key="2">
    <source>
        <dbReference type="ARBA" id="ARBA00022490"/>
    </source>
</evidence>
<dbReference type="GO" id="GO:0005524">
    <property type="term" value="F:ATP binding"/>
    <property type="evidence" value="ECO:0007669"/>
    <property type="project" value="UniProtKB-UniRule"/>
</dbReference>
<comment type="similarity">
    <text evidence="1 8 11">Belongs to the DnaA family.</text>
</comment>
<dbReference type="Gene3D" id="1.10.1750.10">
    <property type="match status" value="1"/>
</dbReference>
<comment type="caution">
    <text evidence="14">The sequence shown here is derived from an EMBL/GenBank/DDBJ whole genome shotgun (WGS) entry which is preliminary data.</text>
</comment>
<dbReference type="GO" id="GO:0006275">
    <property type="term" value="P:regulation of DNA replication"/>
    <property type="evidence" value="ECO:0007669"/>
    <property type="project" value="UniProtKB-UniRule"/>
</dbReference>
<evidence type="ECO:0000256" key="8">
    <source>
        <dbReference type="HAMAP-Rule" id="MF_00377"/>
    </source>
</evidence>
<feature type="domain" description="AAA+ ATPase" evidence="12">
    <location>
        <begin position="157"/>
        <end position="297"/>
    </location>
</feature>
<evidence type="ECO:0000256" key="4">
    <source>
        <dbReference type="ARBA" id="ARBA00022741"/>
    </source>
</evidence>
<feature type="region of interest" description="Domain I, interacts with DnaA modulators" evidence="8">
    <location>
        <begin position="1"/>
        <end position="93"/>
    </location>
</feature>
<evidence type="ECO:0000256" key="9">
    <source>
        <dbReference type="NCBIfam" id="TIGR00362"/>
    </source>
</evidence>
<dbReference type="GO" id="GO:0005886">
    <property type="term" value="C:plasma membrane"/>
    <property type="evidence" value="ECO:0007669"/>
    <property type="project" value="TreeGrafter"/>
</dbReference>
<dbReference type="GO" id="GO:0008289">
    <property type="term" value="F:lipid binding"/>
    <property type="evidence" value="ECO:0007669"/>
    <property type="project" value="UniProtKB-KW"/>
</dbReference>
<keyword evidence="2 8" id="KW-0963">Cytoplasm</keyword>
<dbReference type="InterPro" id="IPR003593">
    <property type="entry name" value="AAA+_ATPase"/>
</dbReference>
<reference evidence="14 15" key="1">
    <citation type="journal article" date="2015" name="Nature">
        <title>rRNA introns, odd ribosomes, and small enigmatic genomes across a large radiation of phyla.</title>
        <authorList>
            <person name="Brown C.T."/>
            <person name="Hug L.A."/>
            <person name="Thomas B.C."/>
            <person name="Sharon I."/>
            <person name="Castelle C.J."/>
            <person name="Singh A."/>
            <person name="Wilkins M.J."/>
            <person name="Williams K.H."/>
            <person name="Banfield J.F."/>
        </authorList>
    </citation>
    <scope>NUCLEOTIDE SEQUENCE [LARGE SCALE GENOMIC DNA]</scope>
</reference>
<evidence type="ECO:0000256" key="1">
    <source>
        <dbReference type="ARBA" id="ARBA00006583"/>
    </source>
</evidence>
<evidence type="ECO:0000256" key="7">
    <source>
        <dbReference type="ARBA" id="ARBA00023125"/>
    </source>
</evidence>
<comment type="function">
    <text evidence="8 10">Plays an essential role in the initiation and regulation of chromosomal replication. ATP-DnaA binds to the origin of replication (oriC) to initiate formation of the DNA replication initiation complex once per cell cycle. Binds the DnaA box (a 9 base pair repeat at the origin) and separates the double-stranded (ds)DNA. Forms a right-handed helical filament on oriC DNA; dsDNA binds to the exterior of the filament while single-stranded (ss)DNA is stabiized in the filament's interior. The ATP-DnaA-oriC complex binds and stabilizes one strand of the AT-rich DNA unwinding element (DUE), permitting loading of DNA polymerase. After initiation quickly degrades to an ADP-DnaA complex that is not apt for DNA replication. Binds acidic phospholipids.</text>
</comment>
<dbReference type="SUPFAM" id="SSF48295">
    <property type="entry name" value="TrpR-like"/>
    <property type="match status" value="1"/>
</dbReference>
<dbReference type="NCBIfam" id="TIGR00362">
    <property type="entry name" value="DnaA"/>
    <property type="match status" value="1"/>
</dbReference>
<sequence>MMENFEQKPIEFWKAILGEVELKLSPMVFKSLVSRTTAEIDHDGNLKVLCEDDFVKNNVEKRYNGVIEEAAQKLAGRKVLFKAEVKRTITEEKLSVSPAANLGPLFIQTKSPEDAVREKQKKSNLSPKFTFESYIMGKNNNLAYAIATAVAQRPGELYNPVFIYSGVGLGKTHLIQAIGNEIIKNKPGTGVVYTTGEAFTNELIEAIKNGKGGFGKYTTNDFRNKFRKADVLLIDDIQFVIGKEATQEEFFHTFNSLYMAQKQIVITSDRPPKDFNSFEERITSRFSSGIIADIQAPDMEVRSAILRTKRDISGHNISNEVLNFIAETVTTNIRELEGAYMQVITGAMARGIEPTVESAAASLGQNIRNTQKRNVSVNDILKAVCSYYAVKVPDIKGKRRTKDLVIPRQVAMFLMKEMTDTPYMTIGDFLGGRDHTTIMHGVRTIEGEVSKAGKIKQDVVNVRLTISE</sequence>
<dbReference type="CDD" id="cd00009">
    <property type="entry name" value="AAA"/>
    <property type="match status" value="1"/>
</dbReference>
<dbReference type="PANTHER" id="PTHR30050">
    <property type="entry name" value="CHROMOSOMAL REPLICATION INITIATOR PROTEIN DNAA"/>
    <property type="match status" value="1"/>
</dbReference>
<dbReference type="PRINTS" id="PR00051">
    <property type="entry name" value="DNAA"/>
</dbReference>
<comment type="domain">
    <text evidence="8">Domain I is involved in oligomerization and binding regulators, domain II is flexibile and of varying length in different bacteria, domain III forms the AAA+ region, while domain IV binds dsDNA.</text>
</comment>
<dbReference type="Proteomes" id="UP000034544">
    <property type="component" value="Unassembled WGS sequence"/>
</dbReference>
<dbReference type="Gene3D" id="3.40.50.300">
    <property type="entry name" value="P-loop containing nucleotide triphosphate hydrolases"/>
    <property type="match status" value="1"/>
</dbReference>
<evidence type="ECO:0000256" key="10">
    <source>
        <dbReference type="RuleBase" id="RU000577"/>
    </source>
</evidence>
<dbReference type="SMART" id="SM00760">
    <property type="entry name" value="Bac_DnaA_C"/>
    <property type="match status" value="1"/>
</dbReference>
<dbReference type="InterPro" id="IPR038454">
    <property type="entry name" value="DnaA_N_sf"/>
</dbReference>
<dbReference type="PATRIC" id="fig|1619131.3.peg.446"/>
<dbReference type="Pfam" id="PF08299">
    <property type="entry name" value="Bac_DnaA_C"/>
    <property type="match status" value="1"/>
</dbReference>
<dbReference type="InterPro" id="IPR013317">
    <property type="entry name" value="DnaA_dom"/>
</dbReference>
<dbReference type="HAMAP" id="MF_00377">
    <property type="entry name" value="DnaA_bact"/>
    <property type="match status" value="1"/>
</dbReference>
<dbReference type="PANTHER" id="PTHR30050:SF2">
    <property type="entry name" value="CHROMOSOMAL REPLICATION INITIATOR PROTEIN DNAA"/>
    <property type="match status" value="1"/>
</dbReference>
<evidence type="ECO:0000313" key="15">
    <source>
        <dbReference type="Proteomes" id="UP000034544"/>
    </source>
</evidence>
<dbReference type="InterPro" id="IPR018312">
    <property type="entry name" value="Chromosome_initiator_DnaA_CS"/>
</dbReference>
<organism evidence="14 15">
    <name type="scientific">candidate division WWE3 bacterium GW2011_GWE1_41_27</name>
    <dbReference type="NCBI Taxonomy" id="1619131"/>
    <lineage>
        <taxon>Bacteria</taxon>
        <taxon>Katanobacteria</taxon>
    </lineage>
</organism>
<dbReference type="SUPFAM" id="SSF52540">
    <property type="entry name" value="P-loop containing nucleoside triphosphate hydrolases"/>
    <property type="match status" value="1"/>
</dbReference>
<dbReference type="Pfam" id="PF00308">
    <property type="entry name" value="Bac_DnaA"/>
    <property type="match status" value="1"/>
</dbReference>
<evidence type="ECO:0000259" key="13">
    <source>
        <dbReference type="SMART" id="SM00760"/>
    </source>
</evidence>
<feature type="binding site" evidence="8">
    <location>
        <position position="172"/>
    </location>
    <ligand>
        <name>ATP</name>
        <dbReference type="ChEBI" id="CHEBI:30616"/>
    </ligand>
</feature>
<dbReference type="EMBL" id="LCBF01000018">
    <property type="protein sequence ID" value="KKS06878.1"/>
    <property type="molecule type" value="Genomic_DNA"/>
</dbReference>
<dbReference type="InterPro" id="IPR001957">
    <property type="entry name" value="Chromosome_initiator_DnaA"/>
</dbReference>
<feature type="binding site" evidence="8">
    <location>
        <position position="168"/>
    </location>
    <ligand>
        <name>ATP</name>
        <dbReference type="ChEBI" id="CHEBI:30616"/>
    </ligand>
</feature>
<dbReference type="InterPro" id="IPR027417">
    <property type="entry name" value="P-loop_NTPase"/>
</dbReference>
<keyword evidence="7 8" id="KW-0238">DNA-binding</keyword>
<feature type="domain" description="Chromosomal replication initiator DnaA C-terminal" evidence="13">
    <location>
        <begin position="376"/>
        <end position="445"/>
    </location>
</feature>
<keyword evidence="4 8" id="KW-0547">Nucleotide-binding</keyword>
<evidence type="ECO:0000256" key="3">
    <source>
        <dbReference type="ARBA" id="ARBA00022705"/>
    </source>
</evidence>
<dbReference type="InterPro" id="IPR020591">
    <property type="entry name" value="Chromosome_initiator_DnaA-like"/>
</dbReference>
<dbReference type="InterPro" id="IPR013159">
    <property type="entry name" value="DnaA_C"/>
</dbReference>
<dbReference type="GO" id="GO:0003688">
    <property type="term" value="F:DNA replication origin binding"/>
    <property type="evidence" value="ECO:0007669"/>
    <property type="project" value="UniProtKB-UniRule"/>
</dbReference>
<dbReference type="InterPro" id="IPR010921">
    <property type="entry name" value="Trp_repressor/repl_initiator"/>
</dbReference>
<comment type="subunit">
    <text evidence="8">Oligomerizes as a right-handed, spiral filament on DNA at oriC.</text>
</comment>
<evidence type="ECO:0000313" key="14">
    <source>
        <dbReference type="EMBL" id="KKS06878.1"/>
    </source>
</evidence>
<dbReference type="Gene3D" id="3.30.300.180">
    <property type="match status" value="1"/>
</dbReference>
<dbReference type="AlphaFoldDB" id="A0A0G0Z1V9"/>
<gene>
    <name evidence="8" type="primary">dnaA</name>
    <name evidence="14" type="ORF">UU59_C0018G0003</name>
</gene>
<dbReference type="SMART" id="SM00382">
    <property type="entry name" value="AAA"/>
    <property type="match status" value="1"/>
</dbReference>
<dbReference type="GO" id="GO:0005737">
    <property type="term" value="C:cytoplasm"/>
    <property type="evidence" value="ECO:0007669"/>
    <property type="project" value="UniProtKB-SubCell"/>
</dbReference>
<keyword evidence="3 8" id="KW-0235">DNA replication</keyword>
<keyword evidence="6 8" id="KW-0446">Lipid-binding</keyword>
<accession>A0A0G0Z1V9</accession>
<evidence type="ECO:0000256" key="11">
    <source>
        <dbReference type="RuleBase" id="RU004227"/>
    </source>
</evidence>
<comment type="caution">
    <text evidence="8">Lacks conserved residue(s) required for the propagation of feature annotation.</text>
</comment>
<evidence type="ECO:0000259" key="12">
    <source>
        <dbReference type="SMART" id="SM00382"/>
    </source>
</evidence>
<dbReference type="GO" id="GO:0006270">
    <property type="term" value="P:DNA replication initiation"/>
    <property type="evidence" value="ECO:0007669"/>
    <property type="project" value="UniProtKB-UniRule"/>
</dbReference>
<keyword evidence="5 8" id="KW-0067">ATP-binding</keyword>
<dbReference type="Gene3D" id="1.10.8.60">
    <property type="match status" value="1"/>
</dbReference>
<protein>
    <recommendedName>
        <fullName evidence="8 9">Chromosomal replication initiator protein DnaA</fullName>
    </recommendedName>
</protein>
<feature type="binding site" evidence="8">
    <location>
        <position position="171"/>
    </location>
    <ligand>
        <name>ATP</name>
        <dbReference type="ChEBI" id="CHEBI:30616"/>
    </ligand>
</feature>
<evidence type="ECO:0000256" key="6">
    <source>
        <dbReference type="ARBA" id="ARBA00023121"/>
    </source>
</evidence>